<organism evidence="2 3">
    <name type="scientific">Notoacmeibacter marinus</name>
    <dbReference type="NCBI Taxonomy" id="1876515"/>
    <lineage>
        <taxon>Bacteria</taxon>
        <taxon>Pseudomonadati</taxon>
        <taxon>Pseudomonadota</taxon>
        <taxon>Alphaproteobacteria</taxon>
        <taxon>Hyphomicrobiales</taxon>
        <taxon>Notoacmeibacteraceae</taxon>
        <taxon>Notoacmeibacter</taxon>
    </lineage>
</organism>
<name>A0A231V311_9HYPH</name>
<accession>A0A231V311</accession>
<dbReference type="PANTHER" id="PTHR39327:SF1">
    <property type="entry name" value="BLR5470 PROTEIN"/>
    <property type="match status" value="1"/>
</dbReference>
<dbReference type="InterPro" id="IPR010319">
    <property type="entry name" value="Transglutaminase-like_Cys_pept"/>
</dbReference>
<feature type="chain" id="PRO_5012511512" evidence="1">
    <location>
        <begin position="29"/>
        <end position="206"/>
    </location>
</feature>
<dbReference type="EMBL" id="NBYO01000001">
    <property type="protein sequence ID" value="OXT01956.1"/>
    <property type="molecule type" value="Genomic_DNA"/>
</dbReference>
<protein>
    <submittedName>
        <fullName evidence="2">Transglutaminase</fullName>
    </submittedName>
</protein>
<feature type="signal peptide" evidence="1">
    <location>
        <begin position="1"/>
        <end position="28"/>
    </location>
</feature>
<evidence type="ECO:0000256" key="1">
    <source>
        <dbReference type="SAM" id="SignalP"/>
    </source>
</evidence>
<reference evidence="3" key="1">
    <citation type="journal article" date="2017" name="Int. J. Syst. Evol. Microbiol.">
        <title>Notoacmeibacter marinus gen. nov., sp. nov., isolated from the gut of a limpet and proposal of Notoacmeibacteraceae fam. nov. in the order Rhizobiales of the class Alphaproteobacteria.</title>
        <authorList>
            <person name="Huang Z."/>
            <person name="Guo F."/>
            <person name="Lai Q."/>
        </authorList>
    </citation>
    <scope>NUCLEOTIDE SEQUENCE [LARGE SCALE GENOMIC DNA]</scope>
    <source>
        <strain evidence="3">XMTR2A4</strain>
    </source>
</reference>
<dbReference type="RefSeq" id="WP_094075923.1">
    <property type="nucleotide sequence ID" value="NZ_NBYO01000001.1"/>
</dbReference>
<proteinExistence type="predicted"/>
<comment type="caution">
    <text evidence="2">The sequence shown here is derived from an EMBL/GenBank/DDBJ whole genome shotgun (WGS) entry which is preliminary data.</text>
</comment>
<dbReference type="Pfam" id="PF06035">
    <property type="entry name" value="Peptidase_C93"/>
    <property type="match status" value="1"/>
</dbReference>
<keyword evidence="1" id="KW-0732">Signal</keyword>
<gene>
    <name evidence="2" type="ORF">B7H23_03185</name>
</gene>
<sequence>MRKGKGAGLLAGLAAGFAVTITSGMGAAASSNMWTGSTTSQPIGHYEFCVANPAECDVKSRDKGPFILTSQIWQRVTEINRQINRAIAPMNDVDLYGREELWTFPSGAGDCEDYVLEKQRSLAAMGIPYSDLLITVVRKPDGEGHAVLTFRTDHGDFILDNLRDEVRSWAQTPYRFLKRQSSVHSGRWVSLRSGNEIFVGSVEPSR</sequence>
<dbReference type="PANTHER" id="PTHR39327">
    <property type="match status" value="1"/>
</dbReference>
<dbReference type="AlphaFoldDB" id="A0A231V311"/>
<keyword evidence="3" id="KW-1185">Reference proteome</keyword>
<dbReference type="Proteomes" id="UP000215405">
    <property type="component" value="Unassembled WGS sequence"/>
</dbReference>
<dbReference type="Gene3D" id="3.10.620.30">
    <property type="match status" value="1"/>
</dbReference>
<evidence type="ECO:0000313" key="3">
    <source>
        <dbReference type="Proteomes" id="UP000215405"/>
    </source>
</evidence>
<evidence type="ECO:0000313" key="2">
    <source>
        <dbReference type="EMBL" id="OXT01956.1"/>
    </source>
</evidence>